<dbReference type="RefSeq" id="WP_074837724.1">
    <property type="nucleotide sequence ID" value="NZ_CATLQZ010000011.1"/>
</dbReference>
<organism evidence="4 5">
    <name type="scientific">Marinovum algicola</name>
    <dbReference type="NCBI Taxonomy" id="42444"/>
    <lineage>
        <taxon>Bacteria</taxon>
        <taxon>Pseudomonadati</taxon>
        <taxon>Pseudomonadota</taxon>
        <taxon>Alphaproteobacteria</taxon>
        <taxon>Rhodobacterales</taxon>
        <taxon>Roseobacteraceae</taxon>
        <taxon>Marinovum</taxon>
    </lineage>
</organism>
<dbReference type="CDD" id="cd00383">
    <property type="entry name" value="trans_reg_C"/>
    <property type="match status" value="1"/>
</dbReference>
<dbReference type="GO" id="GO:0006355">
    <property type="term" value="P:regulation of DNA-templated transcription"/>
    <property type="evidence" value="ECO:0007669"/>
    <property type="project" value="InterPro"/>
</dbReference>
<reference evidence="4 5" key="1">
    <citation type="submission" date="2016-10" db="EMBL/GenBank/DDBJ databases">
        <authorList>
            <person name="Varghese N."/>
            <person name="Submissions S."/>
        </authorList>
    </citation>
    <scope>NUCLEOTIDE SEQUENCE [LARGE SCALE GENOMIC DNA]</scope>
    <source>
        <strain evidence="4 5">FF3</strain>
    </source>
</reference>
<comment type="caution">
    <text evidence="4">The sequence shown here is derived from an EMBL/GenBank/DDBJ whole genome shotgun (WGS) entry which is preliminary data.</text>
</comment>
<evidence type="ECO:0000259" key="3">
    <source>
        <dbReference type="PROSITE" id="PS51755"/>
    </source>
</evidence>
<feature type="domain" description="OmpR/PhoB-type" evidence="3">
    <location>
        <begin position="114"/>
        <end position="217"/>
    </location>
</feature>
<dbReference type="InterPro" id="IPR036388">
    <property type="entry name" value="WH-like_DNA-bd_sf"/>
</dbReference>
<dbReference type="GO" id="GO:0003677">
    <property type="term" value="F:DNA binding"/>
    <property type="evidence" value="ECO:0007669"/>
    <property type="project" value="UniProtKB-UniRule"/>
</dbReference>
<dbReference type="InterPro" id="IPR001867">
    <property type="entry name" value="OmpR/PhoB-type_DNA-bd"/>
</dbReference>
<evidence type="ECO:0000313" key="5">
    <source>
        <dbReference type="Proteomes" id="UP000182932"/>
    </source>
</evidence>
<keyword evidence="5" id="KW-1185">Reference proteome</keyword>
<dbReference type="GO" id="GO:0000160">
    <property type="term" value="P:phosphorelay signal transduction system"/>
    <property type="evidence" value="ECO:0007669"/>
    <property type="project" value="InterPro"/>
</dbReference>
<accession>A0A975WCQ5</accession>
<dbReference type="PROSITE" id="PS51755">
    <property type="entry name" value="OMPR_PHOB"/>
    <property type="match status" value="1"/>
</dbReference>
<dbReference type="AlphaFoldDB" id="A0A975WCQ5"/>
<dbReference type="Gene3D" id="3.40.50.2300">
    <property type="match status" value="1"/>
</dbReference>
<dbReference type="SUPFAM" id="SSF46894">
    <property type="entry name" value="C-terminal effector domain of the bipartite response regulators"/>
    <property type="match status" value="1"/>
</dbReference>
<gene>
    <name evidence="4" type="ORF">SAMN04487940_114115</name>
</gene>
<evidence type="ECO:0000313" key="4">
    <source>
        <dbReference type="EMBL" id="SEJ93823.1"/>
    </source>
</evidence>
<dbReference type="InterPro" id="IPR016032">
    <property type="entry name" value="Sig_transdc_resp-reg_C-effctor"/>
</dbReference>
<dbReference type="Proteomes" id="UP000182932">
    <property type="component" value="Unassembled WGS sequence"/>
</dbReference>
<proteinExistence type="predicted"/>
<feature type="DNA-binding region" description="OmpR/PhoB-type" evidence="2">
    <location>
        <begin position="114"/>
        <end position="217"/>
    </location>
</feature>
<dbReference type="SMART" id="SM00862">
    <property type="entry name" value="Trans_reg_C"/>
    <property type="match status" value="1"/>
</dbReference>
<keyword evidence="1 2" id="KW-0238">DNA-binding</keyword>
<dbReference type="InterPro" id="IPR011006">
    <property type="entry name" value="CheY-like_superfamily"/>
</dbReference>
<evidence type="ECO:0000256" key="1">
    <source>
        <dbReference type="ARBA" id="ARBA00023125"/>
    </source>
</evidence>
<protein>
    <submittedName>
        <fullName evidence="4">Transcriptional regulatory protein, C terminal</fullName>
    </submittedName>
</protein>
<evidence type="ECO:0000256" key="2">
    <source>
        <dbReference type="PROSITE-ProRule" id="PRU01091"/>
    </source>
</evidence>
<dbReference type="Pfam" id="PF00486">
    <property type="entry name" value="Trans_reg_C"/>
    <property type="match status" value="1"/>
</dbReference>
<dbReference type="Gene3D" id="1.10.10.10">
    <property type="entry name" value="Winged helix-like DNA-binding domain superfamily/Winged helix DNA-binding domain"/>
    <property type="match status" value="1"/>
</dbReference>
<dbReference type="GeneID" id="80819778"/>
<dbReference type="SUPFAM" id="SSF52172">
    <property type="entry name" value="CheY-like"/>
    <property type="match status" value="1"/>
</dbReference>
<sequence length="220" mass="24127">MKNRGSFAAVVERDTGLRTAWAGVLQDCGLPKVLRRARPAELRDTLTEGAPLSALIVGLSARHIPDEAMLTLIATARRHASEAVILAIDHANRSQGAIAAFAAGADDALRADHDPGELRARLSLRLQGAVRKNRKAARLVQLGLTPVEERIFRYMSRHTGEIVDRAALAQVLGEADWAYGDRRIDVHIARIRQKLESRSDGGFRVRSARGRGYILDDNDD</sequence>
<name>A0A975WCQ5_9RHOB</name>
<dbReference type="EMBL" id="FNYY01000014">
    <property type="protein sequence ID" value="SEJ93823.1"/>
    <property type="molecule type" value="Genomic_DNA"/>
</dbReference>